<dbReference type="VEuPathDB" id="TriTrypDB:TcIL3000_9_5650"/>
<feature type="region of interest" description="Disordered" evidence="1">
    <location>
        <begin position="386"/>
        <end position="414"/>
    </location>
</feature>
<organism evidence="2">
    <name type="scientific">Trypanosoma congolense (strain IL3000)</name>
    <dbReference type="NCBI Taxonomy" id="1068625"/>
    <lineage>
        <taxon>Eukaryota</taxon>
        <taxon>Discoba</taxon>
        <taxon>Euglenozoa</taxon>
        <taxon>Kinetoplastea</taxon>
        <taxon>Metakinetoplastina</taxon>
        <taxon>Trypanosomatida</taxon>
        <taxon>Trypanosomatidae</taxon>
        <taxon>Trypanosoma</taxon>
        <taxon>Nannomonas</taxon>
    </lineage>
</organism>
<protein>
    <submittedName>
        <fullName evidence="2">Uncharacterized protein</fullName>
    </submittedName>
</protein>
<dbReference type="AlphaFoldDB" id="G0UUU3"/>
<sequence>MDSSQCTTRSLVQLVGDCELVFKHPVSYEPPMYLFPELLPRVAEGTAPVAVGDAVADALDVEASSLNIAELFHLPSEDLRKGNGGVNDGDGYDVSDESKSDAVATTVTLGSLIASNRLQSIGLSPEILQRGKFSSGAIIEELSKLVNRIGLNADEAKTIMSNHFINVLAWRAAVDINSCRLPTKRGREDGDDNECVSTTNRGDRSSCNGNSADSVDVQALQPSVDPWSTDIDLQPGTFVAASESGVEERIDLLSNLTKLYRRPWRTLQSRGMQTDLCTPGVINLTSPYADPAKLPGASLDSVEDLGWKAEALNTCEGWGWVVQVASTSTTHTQAIPLRHRVTNFGRCAGVTQSTSCGVTNVHIGLSPFTKNQNFVSPHHFSLVLLPERSHSTEASGNSQERREEASAGEGETSTSDSLWLMSYGRNGVRVEGKQWSLGNMIRLDVGDVLYPTHDTRVTITRSGNSSEPQQEGVVEDAVAIKKEPEISMIE</sequence>
<feature type="region of interest" description="Disordered" evidence="1">
    <location>
        <begin position="183"/>
        <end position="211"/>
    </location>
</feature>
<feature type="compositionally biased region" description="Polar residues" evidence="1">
    <location>
        <begin position="195"/>
        <end position="211"/>
    </location>
</feature>
<dbReference type="EMBL" id="HE575322">
    <property type="protein sequence ID" value="CCC93157.1"/>
    <property type="molecule type" value="Genomic_DNA"/>
</dbReference>
<proteinExistence type="predicted"/>
<reference evidence="2" key="1">
    <citation type="journal article" date="2012" name="Proc. Natl. Acad. Sci. U.S.A.">
        <title>Antigenic diversity is generated by distinct evolutionary mechanisms in African trypanosome species.</title>
        <authorList>
            <person name="Jackson A.P."/>
            <person name="Berry A."/>
            <person name="Aslett M."/>
            <person name="Allison H.C."/>
            <person name="Burton P."/>
            <person name="Vavrova-Anderson J."/>
            <person name="Brown R."/>
            <person name="Browne H."/>
            <person name="Corton N."/>
            <person name="Hauser H."/>
            <person name="Gamble J."/>
            <person name="Gilderthorp R."/>
            <person name="Marcello L."/>
            <person name="McQuillan J."/>
            <person name="Otto T.D."/>
            <person name="Quail M.A."/>
            <person name="Sanders M.J."/>
            <person name="van Tonder A."/>
            <person name="Ginger M.L."/>
            <person name="Field M.C."/>
            <person name="Barry J.D."/>
            <person name="Hertz-Fowler C."/>
            <person name="Berriman M."/>
        </authorList>
    </citation>
    <scope>NUCLEOTIDE SEQUENCE</scope>
    <source>
        <strain evidence="2">IL3000</strain>
    </source>
</reference>
<evidence type="ECO:0000313" key="2">
    <source>
        <dbReference type="EMBL" id="CCC93157.1"/>
    </source>
</evidence>
<evidence type="ECO:0000256" key="1">
    <source>
        <dbReference type="SAM" id="MobiDB-lite"/>
    </source>
</evidence>
<gene>
    <name evidence="2" type="ORF">TCIL3000_9_5650</name>
</gene>
<accession>G0UUU3</accession>
<name>G0UUU3_TRYCI</name>